<dbReference type="GO" id="GO:0030246">
    <property type="term" value="F:carbohydrate binding"/>
    <property type="evidence" value="ECO:0007669"/>
    <property type="project" value="TreeGrafter"/>
</dbReference>
<comment type="similarity">
    <text evidence="2">Belongs to the bacterial solute-binding protein 2 family.</text>
</comment>
<comment type="subcellular location">
    <subcellularLocation>
        <location evidence="1">Cell envelope</location>
    </subcellularLocation>
</comment>
<organism evidence="5 6">
    <name type="scientific">Mediterraneibacter hominis</name>
    <dbReference type="NCBI Taxonomy" id="2763054"/>
    <lineage>
        <taxon>Bacteria</taxon>
        <taxon>Bacillati</taxon>
        <taxon>Bacillota</taxon>
        <taxon>Clostridia</taxon>
        <taxon>Lachnospirales</taxon>
        <taxon>Lachnospiraceae</taxon>
        <taxon>Mediterraneibacter</taxon>
    </lineage>
</organism>
<protein>
    <submittedName>
        <fullName evidence="5">Sugar ABC transporter substrate-binding protein</fullName>
    </submittedName>
</protein>
<dbReference type="InterPro" id="IPR028082">
    <property type="entry name" value="Peripla_BP_I"/>
</dbReference>
<evidence type="ECO:0000256" key="1">
    <source>
        <dbReference type="ARBA" id="ARBA00004196"/>
    </source>
</evidence>
<evidence type="ECO:0000313" key="5">
    <source>
        <dbReference type="EMBL" id="MBC5689863.1"/>
    </source>
</evidence>
<evidence type="ECO:0000256" key="2">
    <source>
        <dbReference type="ARBA" id="ARBA00007639"/>
    </source>
</evidence>
<feature type="signal peptide" evidence="3">
    <location>
        <begin position="1"/>
        <end position="23"/>
    </location>
</feature>
<proteinExistence type="inferred from homology"/>
<dbReference type="Pfam" id="PF13407">
    <property type="entry name" value="Peripla_BP_4"/>
    <property type="match status" value="1"/>
</dbReference>
<dbReference type="PROSITE" id="PS51257">
    <property type="entry name" value="PROKAR_LIPOPROTEIN"/>
    <property type="match status" value="1"/>
</dbReference>
<dbReference type="InterPro" id="IPR025997">
    <property type="entry name" value="SBP_2_dom"/>
</dbReference>
<dbReference type="GO" id="GO:0030288">
    <property type="term" value="C:outer membrane-bounded periplasmic space"/>
    <property type="evidence" value="ECO:0007669"/>
    <property type="project" value="TreeGrafter"/>
</dbReference>
<dbReference type="SUPFAM" id="SSF53822">
    <property type="entry name" value="Periplasmic binding protein-like I"/>
    <property type="match status" value="1"/>
</dbReference>
<dbReference type="PANTHER" id="PTHR30036">
    <property type="entry name" value="D-XYLOSE-BINDING PERIPLASMIC PROTEIN"/>
    <property type="match status" value="1"/>
</dbReference>
<dbReference type="Gene3D" id="3.40.50.2300">
    <property type="match status" value="2"/>
</dbReference>
<evidence type="ECO:0000313" key="6">
    <source>
        <dbReference type="Proteomes" id="UP000652477"/>
    </source>
</evidence>
<dbReference type="CDD" id="cd01536">
    <property type="entry name" value="PBP1_ABC_sugar_binding-like"/>
    <property type="match status" value="1"/>
</dbReference>
<sequence>MKKRLKSIVGIMMCMLLLLTVTACGNKEKEKEGSNGIPIVRVGVSWHEKQSTNVTVWSDYMKQFGEEKGPEYGVEFEWIEVVGDGTPVQETSNIQDLINQQVDVMVIWCNNAETIGESIKKAQDAGIKVVTLDHQDSGKLADAHVGQETLEQSVIAAEALADILEEDGVKDAKAIELFGSTGDPNSVNRSGGWAQVEEERGMWETVTTVPTEWKTENFKSGLSNALAANPDAEVLFLASDFAFSAVQAALEEAGRWEKRGEAGHMYICTQDINPEAYPAFVDGYIDAGVPFDNIAHAEKVVEVVADLYLGNTVEKENWIVTPAVTSDNIETEPSVWARDYLKAE</sequence>
<name>A0A923LJ91_9FIRM</name>
<dbReference type="InterPro" id="IPR050555">
    <property type="entry name" value="Bact_Solute-Bind_Prot2"/>
</dbReference>
<dbReference type="EMBL" id="JACOPF010000003">
    <property type="protein sequence ID" value="MBC5689863.1"/>
    <property type="molecule type" value="Genomic_DNA"/>
</dbReference>
<feature type="chain" id="PRO_5039677054" evidence="3">
    <location>
        <begin position="24"/>
        <end position="344"/>
    </location>
</feature>
<dbReference type="RefSeq" id="WP_186876530.1">
    <property type="nucleotide sequence ID" value="NZ_JACOPF010000003.1"/>
</dbReference>
<keyword evidence="3" id="KW-0732">Signal</keyword>
<accession>A0A923LJ91</accession>
<dbReference type="Proteomes" id="UP000652477">
    <property type="component" value="Unassembled WGS sequence"/>
</dbReference>
<evidence type="ECO:0000256" key="3">
    <source>
        <dbReference type="SAM" id="SignalP"/>
    </source>
</evidence>
<keyword evidence="6" id="KW-1185">Reference proteome</keyword>
<gene>
    <name evidence="5" type="ORF">H8S37_13180</name>
</gene>
<feature type="domain" description="Periplasmic binding protein" evidence="4">
    <location>
        <begin position="55"/>
        <end position="310"/>
    </location>
</feature>
<evidence type="ECO:0000259" key="4">
    <source>
        <dbReference type="Pfam" id="PF13407"/>
    </source>
</evidence>
<comment type="caution">
    <text evidence="5">The sequence shown here is derived from an EMBL/GenBank/DDBJ whole genome shotgun (WGS) entry which is preliminary data.</text>
</comment>
<reference evidence="5" key="1">
    <citation type="submission" date="2020-08" db="EMBL/GenBank/DDBJ databases">
        <title>Genome public.</title>
        <authorList>
            <person name="Liu C."/>
            <person name="Sun Q."/>
        </authorList>
    </citation>
    <scope>NUCLEOTIDE SEQUENCE</scope>
    <source>
        <strain evidence="5">NSJ-55</strain>
    </source>
</reference>
<dbReference type="AlphaFoldDB" id="A0A923LJ91"/>
<dbReference type="PANTHER" id="PTHR30036:SF7">
    <property type="entry name" value="ABC TRANSPORTER PERIPLASMIC-BINDING PROTEIN YPHF"/>
    <property type="match status" value="1"/>
</dbReference>